<dbReference type="Proteomes" id="UP000789396">
    <property type="component" value="Unassembled WGS sequence"/>
</dbReference>
<feature type="non-terminal residue" evidence="2">
    <location>
        <position position="251"/>
    </location>
</feature>
<dbReference type="GO" id="GO:0000250">
    <property type="term" value="F:lanosterol synthase activity"/>
    <property type="evidence" value="ECO:0007669"/>
    <property type="project" value="TreeGrafter"/>
</dbReference>
<keyword evidence="3" id="KW-1185">Reference proteome</keyword>
<evidence type="ECO:0000313" key="3">
    <source>
        <dbReference type="Proteomes" id="UP000789396"/>
    </source>
</evidence>
<evidence type="ECO:0000313" key="2">
    <source>
        <dbReference type="EMBL" id="CAG8712526.1"/>
    </source>
</evidence>
<dbReference type="AlphaFoldDB" id="A0A9N9N8L9"/>
<dbReference type="PANTHER" id="PTHR11764">
    <property type="entry name" value="TERPENE CYCLASE/MUTASE FAMILY MEMBER"/>
    <property type="match status" value="1"/>
</dbReference>
<dbReference type="OrthoDB" id="21502at2759"/>
<sequence>FVPFHPSHFWVHTRAIYLPMGYCYGRRISAEITPLIERLRQELYVQPFGTINWSKTRNNIAMVDLSVPHTKLLKLCNYIAVQECYELIKLEDENTDYLNICSHLSLKIDTKNLLRFMYRLGSDGMLISLTNGSQNWDTALTVLAAIETGRIALLSNLCSVIKLINILLFQIGLADDPLNHQSMMHALEFLDNSQIKKNPKNFKKCYRDGTIGSWSYSTRDQGYNVSDCSATCLEAVLNLQNKLKYVFYIKF</sequence>
<dbReference type="GO" id="GO:0006695">
    <property type="term" value="P:cholesterol biosynthetic process"/>
    <property type="evidence" value="ECO:0007669"/>
    <property type="project" value="TreeGrafter"/>
</dbReference>
<accession>A0A9N9N8L9</accession>
<gene>
    <name evidence="2" type="ORF">RFULGI_LOCUS10935</name>
</gene>
<protein>
    <submittedName>
        <fullName evidence="2">17842_t:CDS:1</fullName>
    </submittedName>
</protein>
<dbReference type="InterPro" id="IPR018333">
    <property type="entry name" value="Squalene_cyclase"/>
</dbReference>
<dbReference type="EMBL" id="CAJVPZ010022656">
    <property type="protein sequence ID" value="CAG8712526.1"/>
    <property type="molecule type" value="Genomic_DNA"/>
</dbReference>
<dbReference type="InterPro" id="IPR008930">
    <property type="entry name" value="Terpenoid_cyclase/PrenylTrfase"/>
</dbReference>
<proteinExistence type="inferred from homology"/>
<dbReference type="SUPFAM" id="SSF48239">
    <property type="entry name" value="Terpenoid cyclases/Protein prenyltransferases"/>
    <property type="match status" value="2"/>
</dbReference>
<dbReference type="GO" id="GO:0016104">
    <property type="term" value="P:triterpenoid biosynthetic process"/>
    <property type="evidence" value="ECO:0007669"/>
    <property type="project" value="InterPro"/>
</dbReference>
<comment type="caution">
    <text evidence="2">The sequence shown here is derived from an EMBL/GenBank/DDBJ whole genome shotgun (WGS) entry which is preliminary data.</text>
</comment>
<comment type="similarity">
    <text evidence="1">Belongs to the terpene cyclase/mutase family.</text>
</comment>
<organism evidence="2 3">
    <name type="scientific">Racocetra fulgida</name>
    <dbReference type="NCBI Taxonomy" id="60492"/>
    <lineage>
        <taxon>Eukaryota</taxon>
        <taxon>Fungi</taxon>
        <taxon>Fungi incertae sedis</taxon>
        <taxon>Mucoromycota</taxon>
        <taxon>Glomeromycotina</taxon>
        <taxon>Glomeromycetes</taxon>
        <taxon>Diversisporales</taxon>
        <taxon>Gigasporaceae</taxon>
        <taxon>Racocetra</taxon>
    </lineage>
</organism>
<evidence type="ECO:0000256" key="1">
    <source>
        <dbReference type="ARBA" id="ARBA00009755"/>
    </source>
</evidence>
<name>A0A9N9N8L9_9GLOM</name>
<dbReference type="PANTHER" id="PTHR11764:SF20">
    <property type="entry name" value="LANOSTEROL SYNTHASE"/>
    <property type="match status" value="1"/>
</dbReference>
<dbReference type="Gene3D" id="1.50.10.20">
    <property type="match status" value="1"/>
</dbReference>
<dbReference type="GO" id="GO:0005811">
    <property type="term" value="C:lipid droplet"/>
    <property type="evidence" value="ECO:0007669"/>
    <property type="project" value="InterPro"/>
</dbReference>
<reference evidence="2" key="1">
    <citation type="submission" date="2021-06" db="EMBL/GenBank/DDBJ databases">
        <authorList>
            <person name="Kallberg Y."/>
            <person name="Tangrot J."/>
            <person name="Rosling A."/>
        </authorList>
    </citation>
    <scope>NUCLEOTIDE SEQUENCE</scope>
    <source>
        <strain evidence="2">IN212</strain>
    </source>
</reference>